<keyword evidence="6 8" id="KW-1133">Transmembrane helix</keyword>
<comment type="caution">
    <text evidence="10">The sequence shown here is derived from an EMBL/GenBank/DDBJ whole genome shotgun (WGS) entry which is preliminary data.</text>
</comment>
<feature type="transmembrane region" description="Helical" evidence="8">
    <location>
        <begin position="335"/>
        <end position="360"/>
    </location>
</feature>
<feature type="domain" description="Major facilitator superfamily (MFS) profile" evidence="9">
    <location>
        <begin position="8"/>
        <end position="388"/>
    </location>
</feature>
<keyword evidence="5 8" id="KW-0812">Transmembrane</keyword>
<evidence type="ECO:0000256" key="1">
    <source>
        <dbReference type="ARBA" id="ARBA00004651"/>
    </source>
</evidence>
<proteinExistence type="inferred from homology"/>
<dbReference type="GO" id="GO:1990961">
    <property type="term" value="P:xenobiotic detoxification by transmembrane export across the plasma membrane"/>
    <property type="evidence" value="ECO:0007669"/>
    <property type="project" value="InterPro"/>
</dbReference>
<feature type="transmembrane region" description="Helical" evidence="8">
    <location>
        <begin position="99"/>
        <end position="120"/>
    </location>
</feature>
<dbReference type="EMBL" id="JOUE01000006">
    <property type="protein sequence ID" value="KFJ41937.1"/>
    <property type="molecule type" value="Genomic_DNA"/>
</dbReference>
<evidence type="ECO:0000256" key="8">
    <source>
        <dbReference type="RuleBase" id="RU365088"/>
    </source>
</evidence>
<evidence type="ECO:0000259" key="9">
    <source>
        <dbReference type="PROSITE" id="PS50850"/>
    </source>
</evidence>
<comment type="subcellular location">
    <subcellularLocation>
        <location evidence="8">Cell inner membrane</location>
        <topology evidence="8">Multi-pass membrane protein</topology>
    </subcellularLocation>
    <subcellularLocation>
        <location evidence="1">Cell membrane</location>
        <topology evidence="1">Multi-pass membrane protein</topology>
    </subcellularLocation>
</comment>
<keyword evidence="7 8" id="KW-0472">Membrane</keyword>
<dbReference type="Proteomes" id="UP000029117">
    <property type="component" value="Unassembled WGS sequence"/>
</dbReference>
<dbReference type="CDD" id="cd17320">
    <property type="entry name" value="MFS_MdfA_MDR_like"/>
    <property type="match status" value="1"/>
</dbReference>
<dbReference type="PANTHER" id="PTHR23502:SF132">
    <property type="entry name" value="POLYAMINE TRANSPORTER 2-RELATED"/>
    <property type="match status" value="1"/>
</dbReference>
<feature type="transmembrane region" description="Helical" evidence="8">
    <location>
        <begin position="132"/>
        <end position="153"/>
    </location>
</feature>
<dbReference type="NCBIfam" id="TIGR00710">
    <property type="entry name" value="efflux_Bcr_CflA"/>
    <property type="match status" value="1"/>
</dbReference>
<feature type="transmembrane region" description="Helical" evidence="8">
    <location>
        <begin position="208"/>
        <end position="229"/>
    </location>
</feature>
<evidence type="ECO:0000313" key="11">
    <source>
        <dbReference type="Proteomes" id="UP000029117"/>
    </source>
</evidence>
<feature type="transmembrane region" description="Helical" evidence="8">
    <location>
        <begin position="41"/>
        <end position="62"/>
    </location>
</feature>
<evidence type="ECO:0000313" key="10">
    <source>
        <dbReference type="EMBL" id="KFJ41937.1"/>
    </source>
</evidence>
<accession>A0AAW3D9R9</accession>
<dbReference type="PROSITE" id="PS50850">
    <property type="entry name" value="MFS"/>
    <property type="match status" value="1"/>
</dbReference>
<dbReference type="RefSeq" id="WP_004287083.1">
    <property type="nucleotide sequence ID" value="NZ_JACTRT010000003.1"/>
</dbReference>
<dbReference type="Gene3D" id="1.20.1720.10">
    <property type="entry name" value="Multidrug resistance protein D"/>
    <property type="match status" value="1"/>
</dbReference>
<evidence type="ECO:0000256" key="5">
    <source>
        <dbReference type="ARBA" id="ARBA00022692"/>
    </source>
</evidence>
<dbReference type="GO" id="GO:0042910">
    <property type="term" value="F:xenobiotic transmembrane transporter activity"/>
    <property type="evidence" value="ECO:0007669"/>
    <property type="project" value="InterPro"/>
</dbReference>
<evidence type="ECO:0000256" key="7">
    <source>
        <dbReference type="ARBA" id="ARBA00023136"/>
    </source>
</evidence>
<keyword evidence="8" id="KW-0997">Cell inner membrane</keyword>
<dbReference type="InterPro" id="IPR036259">
    <property type="entry name" value="MFS_trans_sf"/>
</dbReference>
<evidence type="ECO:0000256" key="3">
    <source>
        <dbReference type="ARBA" id="ARBA00022448"/>
    </source>
</evidence>
<feature type="transmembrane region" description="Helical" evidence="8">
    <location>
        <begin position="244"/>
        <end position="262"/>
    </location>
</feature>
<feature type="transmembrane region" description="Helical" evidence="8">
    <location>
        <begin position="366"/>
        <end position="391"/>
    </location>
</feature>
<evidence type="ECO:0000256" key="2">
    <source>
        <dbReference type="ARBA" id="ARBA00006236"/>
    </source>
</evidence>
<dbReference type="Pfam" id="PF07690">
    <property type="entry name" value="MFS_1"/>
    <property type="match status" value="1"/>
</dbReference>
<sequence>MYKGIRPSIFILILMVSLGPFGDTIYAPALPEIKTILGTDYPHVQLTITSYLLGYSVSQLLYGPFSDRFGRKPVMLVGSGFFIISSIICLLSTNIDTLIYARLLQGFGAAAGGVIATVAVKDAFKVSEQGAIFAIMNIAFALAPAFGAILGVFLSPNLIFWILLVAATFLFIQVTVFFPETVKEKNIDALTLRSFFKNYFSLFKDHQFFFATFVLGINISVIYACLVTAPDIFINILKLEKANFLYLLTIMVTAVVLGSIICSKLSRVIAYKHLVNFGMFCTLISGLLFIYAFHKLTGLTLSVALTGVLSLTFIGVSFSVPLLTPIALENFTTTAGAASSVMGFMQMGIASITTAVISQIDFGSEFTLAFAFVLLPLIGLIIFFPYSCYFLKK</sequence>
<dbReference type="PANTHER" id="PTHR23502">
    <property type="entry name" value="MAJOR FACILITATOR SUPERFAMILY"/>
    <property type="match status" value="1"/>
</dbReference>
<evidence type="ECO:0000256" key="6">
    <source>
        <dbReference type="ARBA" id="ARBA00022989"/>
    </source>
</evidence>
<keyword evidence="4" id="KW-1003">Cell membrane</keyword>
<dbReference type="GO" id="GO:0005886">
    <property type="term" value="C:plasma membrane"/>
    <property type="evidence" value="ECO:0007669"/>
    <property type="project" value="UniProtKB-SubCell"/>
</dbReference>
<comment type="similarity">
    <text evidence="2 8">Belongs to the major facilitator superfamily. Bcr/CmlA family.</text>
</comment>
<dbReference type="AlphaFoldDB" id="A0AAW3D9R9"/>
<protein>
    <recommendedName>
        <fullName evidence="8">Bcr/CflA family efflux transporter</fullName>
    </recommendedName>
</protein>
<dbReference type="InterPro" id="IPR004812">
    <property type="entry name" value="Efflux_drug-R_Bcr/CmlA"/>
</dbReference>
<feature type="transmembrane region" description="Helical" evidence="8">
    <location>
        <begin position="159"/>
        <end position="178"/>
    </location>
</feature>
<feature type="transmembrane region" description="Helical" evidence="8">
    <location>
        <begin position="9"/>
        <end position="29"/>
    </location>
</feature>
<feature type="transmembrane region" description="Helical" evidence="8">
    <location>
        <begin position="74"/>
        <end position="93"/>
    </location>
</feature>
<feature type="transmembrane region" description="Helical" evidence="8">
    <location>
        <begin position="299"/>
        <end position="323"/>
    </location>
</feature>
<evidence type="ECO:0000256" key="4">
    <source>
        <dbReference type="ARBA" id="ARBA00022475"/>
    </source>
</evidence>
<dbReference type="InterPro" id="IPR011701">
    <property type="entry name" value="MFS"/>
</dbReference>
<gene>
    <name evidence="10" type="ORF">DR78_622</name>
</gene>
<dbReference type="InterPro" id="IPR020846">
    <property type="entry name" value="MFS_dom"/>
</dbReference>
<name>A0AAW3D9R9_9GAMM</name>
<keyword evidence="3 8" id="KW-0813">Transport</keyword>
<organism evidence="10 11">
    <name type="scientific">Francisella philomiragia</name>
    <dbReference type="NCBI Taxonomy" id="28110"/>
    <lineage>
        <taxon>Bacteria</taxon>
        <taxon>Pseudomonadati</taxon>
        <taxon>Pseudomonadota</taxon>
        <taxon>Gammaproteobacteria</taxon>
        <taxon>Thiotrichales</taxon>
        <taxon>Francisellaceae</taxon>
        <taxon>Francisella</taxon>
    </lineage>
</organism>
<dbReference type="SUPFAM" id="SSF103473">
    <property type="entry name" value="MFS general substrate transporter"/>
    <property type="match status" value="1"/>
</dbReference>
<reference evidence="10 11" key="1">
    <citation type="submission" date="2014-04" db="EMBL/GenBank/DDBJ databases">
        <authorList>
            <person name="Bishop-Lilly K.A."/>
            <person name="Broomall S.M."/>
            <person name="Chain P.S."/>
            <person name="Chertkov O."/>
            <person name="Coyne S.R."/>
            <person name="Daligault H.E."/>
            <person name="Davenport K.W."/>
            <person name="Erkkila T."/>
            <person name="Frey K.G."/>
            <person name="Gibbons H.S."/>
            <person name="Gu W."/>
            <person name="Jaissle J."/>
            <person name="Johnson S.L."/>
            <person name="Koroleva G.I."/>
            <person name="Ladner J.T."/>
            <person name="Lo C.-C."/>
            <person name="Minogue T.D."/>
            <person name="Munk C."/>
            <person name="Palacios G.F."/>
            <person name="Redden C.L."/>
            <person name="Rosenzweig C.N."/>
            <person name="Scholz M.B."/>
            <person name="Teshima H."/>
            <person name="Xu Y."/>
        </authorList>
    </citation>
    <scope>NUCLEOTIDE SEQUENCE [LARGE SCALE GENOMIC DNA]</scope>
    <source>
        <strain evidence="10 11">FAJ</strain>
    </source>
</reference>
<feature type="transmembrane region" description="Helical" evidence="8">
    <location>
        <begin position="274"/>
        <end position="293"/>
    </location>
</feature>